<dbReference type="SMART" id="SM00973">
    <property type="entry name" value="Sec63"/>
    <property type="match status" value="2"/>
</dbReference>
<dbReference type="InterPro" id="IPR036388">
    <property type="entry name" value="WH-like_DNA-bd_sf"/>
</dbReference>
<dbReference type="FunFam" id="3.40.50.300:FF:000062">
    <property type="entry name" value="U5 small nuclear ribonucleoprotein helicase"/>
    <property type="match status" value="1"/>
</dbReference>
<feature type="domain" description="Helicase ATP-binding" evidence="7">
    <location>
        <begin position="1157"/>
        <end position="1346"/>
    </location>
</feature>
<feature type="domain" description="Helicase C-terminal" evidence="8">
    <location>
        <begin position="557"/>
        <end position="735"/>
    </location>
</feature>
<dbReference type="InterPro" id="IPR057842">
    <property type="entry name" value="WH_MER3"/>
</dbReference>
<dbReference type="SUPFAM" id="SSF81296">
    <property type="entry name" value="E set domains"/>
    <property type="match status" value="1"/>
</dbReference>
<dbReference type="Pfam" id="PF23445">
    <property type="entry name" value="WHD_SNRNP200"/>
    <property type="match status" value="2"/>
</dbReference>
<dbReference type="STRING" id="34508.A0A4U5M5I7"/>
<dbReference type="InterPro" id="IPR014756">
    <property type="entry name" value="Ig_E-set"/>
</dbReference>
<organism evidence="9 10">
    <name type="scientific">Steinernema carpocapsae</name>
    <name type="common">Entomopathogenic nematode</name>
    <dbReference type="NCBI Taxonomy" id="34508"/>
    <lineage>
        <taxon>Eukaryota</taxon>
        <taxon>Metazoa</taxon>
        <taxon>Ecdysozoa</taxon>
        <taxon>Nematoda</taxon>
        <taxon>Chromadorea</taxon>
        <taxon>Rhabditida</taxon>
        <taxon>Tylenchina</taxon>
        <taxon>Panagrolaimomorpha</taxon>
        <taxon>Strongyloidoidea</taxon>
        <taxon>Steinernematidae</taxon>
        <taxon>Steinernema</taxon>
    </lineage>
</organism>
<proteinExistence type="predicted"/>
<dbReference type="Gene3D" id="1.10.150.20">
    <property type="entry name" value="5' to 3' exonuclease, C-terminal subdomain"/>
    <property type="match status" value="1"/>
</dbReference>
<dbReference type="Pfam" id="PF00270">
    <property type="entry name" value="DEAD"/>
    <property type="match status" value="2"/>
</dbReference>
<dbReference type="PROSITE" id="PS51192">
    <property type="entry name" value="HELICASE_ATP_BIND_1"/>
    <property type="match status" value="2"/>
</dbReference>
<evidence type="ECO:0000256" key="3">
    <source>
        <dbReference type="ARBA" id="ARBA00022806"/>
    </source>
</evidence>
<evidence type="ECO:0000256" key="4">
    <source>
        <dbReference type="ARBA" id="ARBA00022840"/>
    </source>
</evidence>
<evidence type="ECO:0008006" key="11">
    <source>
        <dbReference type="Google" id="ProtNLM"/>
    </source>
</evidence>
<dbReference type="InterPro" id="IPR035892">
    <property type="entry name" value="C2_domain_sf"/>
</dbReference>
<dbReference type="FunFam" id="3.40.50.300:FF:000231">
    <property type="entry name" value="Activating signal cointegrator 1 complex subunit 3"/>
    <property type="match status" value="1"/>
</dbReference>
<evidence type="ECO:0000256" key="1">
    <source>
        <dbReference type="ARBA" id="ARBA00022741"/>
    </source>
</evidence>
<sequence>MAGRRIDSLKLLTDALERDDFGLLNDGAEYLDEEVPLPTSQSDRSGAGTFSLGHLKALLSASYEFGDIMLEETMTCISNRRMEPEEQQNRLVDLLGYHHFDLIADILQNRERLIAEMAEKKREQKVAERRTQASGPSFCQQVVVKRENAIDQRERKDRKKATKAFQKLTNAFGDERQFAMELQHLEAMKQLEAEMNNDYSNSSVVVQQRRVAQDLPYVFDAMRSAASVGIVCAGMKFVLPEGAERIDKPTYQEVVVPGKQNLDFESFEYVEVKDLDPIGRLGFKGFDRLNIIQSIVFEQAYNTRENLLICAPTGAGKTNIAMLTILKTIRDYTSADGTIHKNKFKIIYIAPMKALATEMTSSFGKRLRPLGLKVKELTGDTTLSKKEIEETQMLVLTPEKWDVVTRKGSSEENSLSQMVRLLIIDEVHLLHDERGPVIETIVARTLRQVEMTQREIRIVGLSATLPNYMDCANFLRVNMERGLFFFDSRFRPIPLTQKFVGIKKTNYMDRKKHIDDVCNEKACEYVKRGKQVLIFVHSRNATAASAMALKDYAGNNALQDIFTNLDARKGLAFNKANKSIQSSQNNMMKTLFGHGIGIHHAGLLRSDRLMMERMFAEGFISVLCCTATLAWGVNLPAHAVIIKGTDVFDSDKGAFTDLGILDVQQIFGRAGRPQFETHGEGIIITDQATIPKYLGMLVNQTPIESQFIRKLHDNLNAEVALGTVSNIEEAVEWMRYTYIYIRMRLNPQAYGIPMDQLRQDPNLVEYLTMMMRQIAATLDKNKMINFDNIDGLSSTGLGRIAAQFYITFETIEMLHDGEAKVKMGALMTDDVVAALISSATEFKQIQCREEEMRELDELSSYACSLPIRLGLGTTPGKVNCLLQSHISRVRVESFSLSSETNYIVQNATRLARAFFEIAMRKNWAQATNAFLGMAKCIEKRIWRYHTPLRQLGLLKEDTINKIESKRLQLNQLYDCSAGDLGRMLSCDGQIVYDAIRNLPCLQAEASVRPVTQTIMQVHLEAWPDFEWNDKVHGSTGGHSFWITVENIDENLIVHRERIFILKKKIVAGDSHNFVFTIPVHGNQMRHMYQLRIASEYWVVDDTIVPLSMRDCIIPTSYTKHTDLLPLDPLPIKALKHPLYESIYSFSFFNPVQTQVFHRLYHSDHNVLIGAPTGTGKTLCAELAMFRIFNGYDRNPNKKVVYIAPLKALVRERVIDWKKKLGEKIGISIVEVSGDRTPSMQELMAAHVLITTPEKWDGITRSWGTRDYVQKVGLVIIDEIHLLAVERGAVLEAIITRLKLIEKRKASKRLTASERSTGDVRIIGLSTALANAKNIAEWLGVPDEGLFNFRPNVRPVPITVHIKGFPGQHYCPRMALMNKPAYKTIKQFSPTKPTLIFVASRRQTRITATALVSQMVTEANPKQWVHMEDYEVEQVIESIEDKALKLTLPFGIGMHHAGLQQHEKAIVERLYVEKKIQVLVATATLAWGINMPAHLVIIKGTEYFDGKQRKYVDFPVTDVLQMMGRAGRPQFDDSAVAMVYVQDTKKEFYKRFLYEPFPVESSLLSVLPNHVNAEICSGNIKNRGQIMEYLAGTYLYRRLWENPSFYGMDDNSQDVLLNFLNTEVTNCINTLVESHCIVVDEEEDTLQCTAAGKIAATHYLQHETVKHFMYAIDENSDVCDLLGILADCPEYSEVPVRHNEEFINEKLQQELPIKLEAHYQMEDPHTKTHLLYQAHFSRSQLDADYKTDLRSIVEPCIRILQAMLEICVIKNYCSTALNVVILQQMIIQGRWNTDHPLLCLPHMSDNGIASLQLRKNQRSIPLLKSKLCSMDPASGKQALQKFFADKRIWDRDEIDDLVKAIYHWPLMALHHGSIVHPGGVSKVSLCSKMNHKDRIEQPPTLKLTPGVSCTVRFSLESLGPGRSLTQVYSSTFKKEKCASWIVFIADTTQNQILGMKKMPPVENVKRGEMTFTVPDQLGDHNLDLILMSDSYLNADVQCHLCDLVVVKAS</sequence>
<dbReference type="InterPro" id="IPR001650">
    <property type="entry name" value="Helicase_C-like"/>
</dbReference>
<comment type="function">
    <text evidence="5">Catalyzes the ATP-dependent unwinding of U4/U6 RNA duplices, an essential step in the assembly of a catalytically active spliceosome. Plays a role in pre-mRNA splicing.</text>
</comment>
<evidence type="ECO:0000256" key="2">
    <source>
        <dbReference type="ARBA" id="ARBA00022801"/>
    </source>
</evidence>
<feature type="domain" description="Helicase C-terminal" evidence="8">
    <location>
        <begin position="1383"/>
        <end position="1574"/>
    </location>
</feature>
<dbReference type="SUPFAM" id="SSF46785">
    <property type="entry name" value="Winged helix' DNA-binding domain"/>
    <property type="match status" value="2"/>
</dbReference>
<dbReference type="InterPro" id="IPR050474">
    <property type="entry name" value="Hel308_SKI2-like"/>
</dbReference>
<keyword evidence="3" id="KW-0347">Helicase</keyword>
<dbReference type="Proteomes" id="UP000298663">
    <property type="component" value="Unassembled WGS sequence"/>
</dbReference>
<dbReference type="SMART" id="SM00490">
    <property type="entry name" value="HELICc"/>
    <property type="match status" value="2"/>
</dbReference>
<dbReference type="GO" id="GO:0016787">
    <property type="term" value="F:hydrolase activity"/>
    <property type="evidence" value="ECO:0007669"/>
    <property type="project" value="UniProtKB-KW"/>
</dbReference>
<feature type="coiled-coil region" evidence="6">
    <location>
        <begin position="103"/>
        <end position="130"/>
    </location>
</feature>
<dbReference type="InterPro" id="IPR014001">
    <property type="entry name" value="Helicase_ATP-bd"/>
</dbReference>
<dbReference type="PANTHER" id="PTHR47961:SF13">
    <property type="entry name" value="ACTIVATING SIGNAL COINTEGRATOR 1 COMPLEX SUBUNIT 3"/>
    <property type="match status" value="1"/>
</dbReference>
<dbReference type="Gene3D" id="1.10.10.10">
    <property type="entry name" value="Winged helix-like DNA-binding domain superfamily/Winged helix DNA-binding domain"/>
    <property type="match status" value="2"/>
</dbReference>
<evidence type="ECO:0000256" key="5">
    <source>
        <dbReference type="ARBA" id="ARBA00054527"/>
    </source>
</evidence>
<evidence type="ECO:0000313" key="10">
    <source>
        <dbReference type="Proteomes" id="UP000298663"/>
    </source>
</evidence>
<dbReference type="EMBL" id="AZBU02000009">
    <property type="protein sequence ID" value="TKR64072.1"/>
    <property type="molecule type" value="Genomic_DNA"/>
</dbReference>
<gene>
    <name evidence="9" type="ORF">L596_024668</name>
</gene>
<dbReference type="PIRSF" id="PIRSF039073">
    <property type="entry name" value="BRR2"/>
    <property type="match status" value="1"/>
</dbReference>
<dbReference type="SMART" id="SM00382">
    <property type="entry name" value="AAA"/>
    <property type="match status" value="2"/>
</dbReference>
<evidence type="ECO:0000313" key="9">
    <source>
        <dbReference type="EMBL" id="TKR64072.1"/>
    </source>
</evidence>
<keyword evidence="10" id="KW-1185">Reference proteome</keyword>
<dbReference type="FunFam" id="3.40.50.300:FF:000102">
    <property type="entry name" value="RNA helicase, activating signal cointegrator 1"/>
    <property type="match status" value="1"/>
</dbReference>
<dbReference type="FunFam" id="1.10.3380.10:FF:000002">
    <property type="entry name" value="Activating signal cointegrator 1 complex subunit 3"/>
    <property type="match status" value="1"/>
</dbReference>
<dbReference type="InterPro" id="IPR004179">
    <property type="entry name" value="Sec63-dom"/>
</dbReference>
<dbReference type="PANTHER" id="PTHR47961">
    <property type="entry name" value="DNA POLYMERASE THETA, PUTATIVE (AFU_ORTHOLOGUE AFUA_1G05260)-RELATED"/>
    <property type="match status" value="1"/>
</dbReference>
<accession>A0A4U5M5I7</accession>
<dbReference type="PROSITE" id="PS51194">
    <property type="entry name" value="HELICASE_CTER"/>
    <property type="match status" value="2"/>
</dbReference>
<dbReference type="FunFam" id="1.10.10.10:FF:000024">
    <property type="entry name" value="U5 small nuclear ribonucleoprotein helicase"/>
    <property type="match status" value="1"/>
</dbReference>
<reference evidence="9 10" key="1">
    <citation type="journal article" date="2015" name="Genome Biol.">
        <title>Comparative genomics of Steinernema reveals deeply conserved gene regulatory networks.</title>
        <authorList>
            <person name="Dillman A.R."/>
            <person name="Macchietto M."/>
            <person name="Porter C.F."/>
            <person name="Rogers A."/>
            <person name="Williams B."/>
            <person name="Antoshechkin I."/>
            <person name="Lee M.M."/>
            <person name="Goodwin Z."/>
            <person name="Lu X."/>
            <person name="Lewis E.E."/>
            <person name="Goodrich-Blair H."/>
            <person name="Stock S.P."/>
            <person name="Adams B.J."/>
            <person name="Sternberg P.W."/>
            <person name="Mortazavi A."/>
        </authorList>
    </citation>
    <scope>NUCLEOTIDE SEQUENCE [LARGE SCALE GENOMIC DNA]</scope>
    <source>
        <strain evidence="9 10">ALL</strain>
    </source>
</reference>
<dbReference type="Gene3D" id="2.60.40.150">
    <property type="entry name" value="C2 domain"/>
    <property type="match status" value="2"/>
</dbReference>
<evidence type="ECO:0000256" key="6">
    <source>
        <dbReference type="SAM" id="Coils"/>
    </source>
</evidence>
<evidence type="ECO:0000259" key="7">
    <source>
        <dbReference type="PROSITE" id="PS51192"/>
    </source>
</evidence>
<dbReference type="FunFam" id="3.40.50.300:FF:000254">
    <property type="entry name" value="U5 small nuclear ribonucleoprotein helicase"/>
    <property type="match status" value="1"/>
</dbReference>
<keyword evidence="2" id="KW-0378">Hydrolase</keyword>
<feature type="domain" description="Helicase ATP-binding" evidence="7">
    <location>
        <begin position="298"/>
        <end position="483"/>
    </location>
</feature>
<dbReference type="InterPro" id="IPR003593">
    <property type="entry name" value="AAA+_ATPase"/>
</dbReference>
<dbReference type="CDD" id="cd18795">
    <property type="entry name" value="SF2_C_Ski2"/>
    <property type="match status" value="2"/>
</dbReference>
<dbReference type="CDD" id="cd18020">
    <property type="entry name" value="DEXHc_ASCC3_1"/>
    <property type="match status" value="1"/>
</dbReference>
<dbReference type="Pfam" id="PF00271">
    <property type="entry name" value="Helicase_C"/>
    <property type="match status" value="2"/>
</dbReference>
<dbReference type="InterPro" id="IPR011545">
    <property type="entry name" value="DEAD/DEAH_box_helicase_dom"/>
</dbReference>
<protein>
    <recommendedName>
        <fullName evidence="11">Activating signal cointegrator 1 complex subunit 3</fullName>
    </recommendedName>
</protein>
<dbReference type="InterPro" id="IPR027417">
    <property type="entry name" value="P-loop_NTPase"/>
</dbReference>
<dbReference type="GO" id="GO:0003676">
    <property type="term" value="F:nucleic acid binding"/>
    <property type="evidence" value="ECO:0007669"/>
    <property type="project" value="InterPro"/>
</dbReference>
<dbReference type="GO" id="GO:0005524">
    <property type="term" value="F:ATP binding"/>
    <property type="evidence" value="ECO:0007669"/>
    <property type="project" value="UniProtKB-KW"/>
</dbReference>
<dbReference type="GO" id="GO:0004386">
    <property type="term" value="F:helicase activity"/>
    <property type="evidence" value="ECO:0007669"/>
    <property type="project" value="UniProtKB-KW"/>
</dbReference>
<reference evidence="9 10" key="2">
    <citation type="journal article" date="2019" name="G3 (Bethesda)">
        <title>Hybrid Assembly of the Genome of the Entomopathogenic Nematode Steinernema carpocapsae Identifies the X-Chromosome.</title>
        <authorList>
            <person name="Serra L."/>
            <person name="Macchietto M."/>
            <person name="Macias-Munoz A."/>
            <person name="McGill C.J."/>
            <person name="Rodriguez I.M."/>
            <person name="Rodriguez B."/>
            <person name="Murad R."/>
            <person name="Mortazavi A."/>
        </authorList>
    </citation>
    <scope>NUCLEOTIDE SEQUENCE [LARGE SCALE GENOMIC DNA]</scope>
    <source>
        <strain evidence="9 10">ALL</strain>
    </source>
</reference>
<dbReference type="SUPFAM" id="SSF158702">
    <property type="entry name" value="Sec63 N-terminal domain-like"/>
    <property type="match status" value="2"/>
</dbReference>
<dbReference type="Gene3D" id="3.40.50.300">
    <property type="entry name" value="P-loop containing nucleotide triphosphate hydrolases"/>
    <property type="match status" value="4"/>
</dbReference>
<comment type="caution">
    <text evidence="9">The sequence shown here is derived from an EMBL/GenBank/DDBJ whole genome shotgun (WGS) entry which is preliminary data.</text>
</comment>
<keyword evidence="1" id="KW-0547">Nucleotide-binding</keyword>
<keyword evidence="4" id="KW-0067">ATP-binding</keyword>
<dbReference type="SUPFAM" id="SSF52540">
    <property type="entry name" value="P-loop containing nucleoside triphosphate hydrolases"/>
    <property type="match status" value="4"/>
</dbReference>
<dbReference type="OrthoDB" id="5575at2759"/>
<dbReference type="SMART" id="SM00487">
    <property type="entry name" value="DEXDc"/>
    <property type="match status" value="2"/>
</dbReference>
<dbReference type="InterPro" id="IPR036390">
    <property type="entry name" value="WH_DNA-bd_sf"/>
</dbReference>
<evidence type="ECO:0000259" key="8">
    <source>
        <dbReference type="PROSITE" id="PS51194"/>
    </source>
</evidence>
<keyword evidence="6" id="KW-0175">Coiled coil</keyword>
<dbReference type="FunFam" id="1.10.10.10:FF:000012">
    <property type="entry name" value="U5 small nuclear ribonucleoprotein helicase"/>
    <property type="match status" value="1"/>
</dbReference>
<name>A0A4U5M5I7_STECR</name>
<dbReference type="Gene3D" id="1.10.3380.10">
    <property type="entry name" value="Sec63 N-terminal domain-like domain"/>
    <property type="match status" value="2"/>
</dbReference>
<dbReference type="Pfam" id="PF02889">
    <property type="entry name" value="Sec63"/>
    <property type="match status" value="2"/>
</dbReference>